<feature type="coiled-coil region" evidence="3">
    <location>
        <begin position="585"/>
        <end position="636"/>
    </location>
</feature>
<dbReference type="Pfam" id="PF05701">
    <property type="entry name" value="WEMBL"/>
    <property type="match status" value="1"/>
</dbReference>
<evidence type="ECO:0000256" key="2">
    <source>
        <dbReference type="ARBA" id="ARBA00023054"/>
    </source>
</evidence>
<reference evidence="4" key="2">
    <citation type="journal article" date="2015" name="Data Brief">
        <title>Shoot transcriptome of the giant reed, Arundo donax.</title>
        <authorList>
            <person name="Barrero R.A."/>
            <person name="Guerrero F.D."/>
            <person name="Moolhuijzen P."/>
            <person name="Goolsby J.A."/>
            <person name="Tidwell J."/>
            <person name="Bellgard S.E."/>
            <person name="Bellgard M.I."/>
        </authorList>
    </citation>
    <scope>NUCLEOTIDE SEQUENCE</scope>
    <source>
        <tissue evidence="4">Shoot tissue taken approximately 20 cm above the soil surface</tissue>
    </source>
</reference>
<dbReference type="EMBL" id="GBRH01190658">
    <property type="protein sequence ID" value="JAE07238.1"/>
    <property type="molecule type" value="Transcribed_RNA"/>
</dbReference>
<dbReference type="InterPro" id="IPR008545">
    <property type="entry name" value="Web"/>
</dbReference>
<reference evidence="4" key="1">
    <citation type="submission" date="2014-09" db="EMBL/GenBank/DDBJ databases">
        <authorList>
            <person name="Magalhaes I.L.F."/>
            <person name="Oliveira U."/>
            <person name="Santos F.R."/>
            <person name="Vidigal T.H.D.A."/>
            <person name="Brescovit A.D."/>
            <person name="Santos A.J."/>
        </authorList>
    </citation>
    <scope>NUCLEOTIDE SEQUENCE</scope>
    <source>
        <tissue evidence="4">Shoot tissue taken approximately 20 cm above the soil surface</tissue>
    </source>
</reference>
<dbReference type="AlphaFoldDB" id="A0A0A9FG51"/>
<feature type="coiled-coil region" evidence="3">
    <location>
        <begin position="430"/>
        <end position="506"/>
    </location>
</feature>
<feature type="coiled-coil region" evidence="3">
    <location>
        <begin position="260"/>
        <end position="350"/>
    </location>
</feature>
<keyword evidence="2 3" id="KW-0175">Coiled coil</keyword>
<dbReference type="GO" id="GO:0009903">
    <property type="term" value="P:chloroplast avoidance movement"/>
    <property type="evidence" value="ECO:0007669"/>
    <property type="project" value="TreeGrafter"/>
</dbReference>
<organism evidence="4">
    <name type="scientific">Arundo donax</name>
    <name type="common">Giant reed</name>
    <name type="synonym">Donax arundinaceus</name>
    <dbReference type="NCBI Taxonomy" id="35708"/>
    <lineage>
        <taxon>Eukaryota</taxon>
        <taxon>Viridiplantae</taxon>
        <taxon>Streptophyta</taxon>
        <taxon>Embryophyta</taxon>
        <taxon>Tracheophyta</taxon>
        <taxon>Spermatophyta</taxon>
        <taxon>Magnoliopsida</taxon>
        <taxon>Liliopsida</taxon>
        <taxon>Poales</taxon>
        <taxon>Poaceae</taxon>
        <taxon>PACMAD clade</taxon>
        <taxon>Arundinoideae</taxon>
        <taxon>Arundineae</taxon>
        <taxon>Arundo</taxon>
    </lineage>
</organism>
<dbReference type="GO" id="GO:0005829">
    <property type="term" value="C:cytosol"/>
    <property type="evidence" value="ECO:0007669"/>
    <property type="project" value="TreeGrafter"/>
</dbReference>
<dbReference type="GO" id="GO:0009904">
    <property type="term" value="P:chloroplast accumulation movement"/>
    <property type="evidence" value="ECO:0007669"/>
    <property type="project" value="TreeGrafter"/>
</dbReference>
<dbReference type="PANTHER" id="PTHR32054">
    <property type="entry name" value="HEAVY CHAIN, PUTATIVE, EXPRESSED-RELATED-RELATED"/>
    <property type="match status" value="1"/>
</dbReference>
<evidence type="ECO:0000313" key="4">
    <source>
        <dbReference type="EMBL" id="JAE07238.1"/>
    </source>
</evidence>
<evidence type="ECO:0000256" key="1">
    <source>
        <dbReference type="ARBA" id="ARBA00005485"/>
    </source>
</evidence>
<comment type="similarity">
    <text evidence="1">Belongs to the WEB family.</text>
</comment>
<proteinExistence type="inferred from homology"/>
<name>A0A0A9FG51_ARUDO</name>
<accession>A0A0A9FG51</accession>
<sequence length="726" mass="81915">MQSSEVNVCAESQPLLGLRGVQDDASCTDSDKIACVTPPAILKGVKEDKSPVVHRLQKRQMSLGDTRQKVPAPVSRSISGKYLRTDKTIVDTTTHIESVKVAASKFGGSINWKARRTQPAQETGHLVLELDKLKNKISECKRQAEAVEAAKLSVFNELERTRKLIEELKHVLERQQAEEVDAKEDLEFFKFILEEMEGVASDDSAVVNEKLKIIRERHEALVSRLMLVKDESRKVQEDYDSLLIERDISIRKAQEAFTVSKEAERQVEDLTVELKQLKGVLDLAQTSCHDAEERKKGASMVQDEDCFTWEKDLRQAEEELNQFHKKLSSFEELKSNLDTSSSLLLNLKNELASCVEANQIEEARKQEKSMQEDDILLRNELEERRRSIAEMRDELCALKVTAAALKSEMDKGKAVLATMQQKEAMASITVSSLKLEIKLSQQELEAVQAKEKECRDRMVEFPKILQDDAKEADKAKFVAAKAQEELRKTKEEVEQAKAALSTTEFRLQAVLREIEAAKESERLTLNALTASEDAKVAVNIQQHGSTQMITLDLDKYTSLIDKSHRAEELMHERTAAAIAQLEVAKESELRTLSKLNEIMKALEERKQTLLATREQADRAIEGKLAMEQELRRWREENGKWRKACEARKSGARPSIAAEIVLVGRSGDAKCTNKEDSCASVHPLSDVSGRSSPNDLALLAKTKKAKKLPFFPQIIMFLGRRRLKAVK</sequence>
<feature type="coiled-coil region" evidence="3">
    <location>
        <begin position="130"/>
        <end position="185"/>
    </location>
</feature>
<dbReference type="PANTHER" id="PTHR32054:SF28">
    <property type="entry name" value="OS06G0314000 PROTEIN"/>
    <property type="match status" value="1"/>
</dbReference>
<protein>
    <submittedName>
        <fullName evidence="4">Uncharacterized protein</fullName>
    </submittedName>
</protein>
<evidence type="ECO:0000256" key="3">
    <source>
        <dbReference type="SAM" id="Coils"/>
    </source>
</evidence>